<accession>A0A1S1MT40</accession>
<sequence>MKVNANQLIEIGALANKGTSKSVNQENTTTVQNSDLKLAADTYHGSKEQILDPTYSRPIVVGEAQQLIEEPEQTSARLNEAYHQLYFNGDMYKAADELAGQYNQFMSELASSDPQLAQKDWAFSVDEEGAIKVSGQLSADQISYLEDKLNANEKLVQLANDVKDNFLKYTELERGPSEQGTSEYWGKYDVNSENFSQIIDMRSLMTEQIKEDEVSARIGNNLNMFGFIENMSEQLSAKAQATYAA</sequence>
<dbReference type="Proteomes" id="UP000179786">
    <property type="component" value="Unassembled WGS sequence"/>
</dbReference>
<evidence type="ECO:0000313" key="1">
    <source>
        <dbReference type="EMBL" id="OHU90358.1"/>
    </source>
</evidence>
<organism evidence="1 2">
    <name type="scientific">Pseudoalteromonas amylolytica</name>
    <dbReference type="NCBI Taxonomy" id="1859457"/>
    <lineage>
        <taxon>Bacteria</taxon>
        <taxon>Pseudomonadati</taxon>
        <taxon>Pseudomonadota</taxon>
        <taxon>Gammaproteobacteria</taxon>
        <taxon>Alteromonadales</taxon>
        <taxon>Pseudoalteromonadaceae</taxon>
        <taxon>Pseudoalteromonas</taxon>
    </lineage>
</organism>
<dbReference type="RefSeq" id="WP_070985722.1">
    <property type="nucleotide sequence ID" value="NZ_MKJU01000026.1"/>
</dbReference>
<evidence type="ECO:0000313" key="2">
    <source>
        <dbReference type="Proteomes" id="UP000179786"/>
    </source>
</evidence>
<name>A0A1S1MT40_9GAMM</name>
<protein>
    <submittedName>
        <fullName evidence="1">Uncharacterized protein</fullName>
    </submittedName>
</protein>
<comment type="caution">
    <text evidence="1">The sequence shown here is derived from an EMBL/GenBank/DDBJ whole genome shotgun (WGS) entry which is preliminary data.</text>
</comment>
<dbReference type="AlphaFoldDB" id="A0A1S1MT40"/>
<reference evidence="1 2" key="1">
    <citation type="submission" date="2016-09" db="EMBL/GenBank/DDBJ databases">
        <title>Pseudoalteromonas amylolytica sp. nov., isolated from the surface seawater.</title>
        <authorList>
            <person name="Wu Y.-H."/>
            <person name="Cheng H."/>
            <person name="Jin X.-B."/>
            <person name="Wang C.-S."/>
            <person name="Xu X.-W."/>
        </authorList>
    </citation>
    <scope>NUCLEOTIDE SEQUENCE [LARGE SCALE GENOMIC DNA]</scope>
    <source>
        <strain evidence="1 2">JW1</strain>
    </source>
</reference>
<proteinExistence type="predicted"/>
<dbReference type="OrthoDB" id="6310938at2"/>
<dbReference type="EMBL" id="MKJU01000026">
    <property type="protein sequence ID" value="OHU90358.1"/>
    <property type="molecule type" value="Genomic_DNA"/>
</dbReference>
<keyword evidence="2" id="KW-1185">Reference proteome</keyword>
<gene>
    <name evidence="1" type="ORF">BET10_13280</name>
</gene>